<keyword evidence="1" id="KW-0812">Transmembrane</keyword>
<feature type="transmembrane region" description="Helical" evidence="1">
    <location>
        <begin position="7"/>
        <end position="30"/>
    </location>
</feature>
<dbReference type="Proteomes" id="UP000887540">
    <property type="component" value="Unplaced"/>
</dbReference>
<evidence type="ECO:0000256" key="1">
    <source>
        <dbReference type="SAM" id="Phobius"/>
    </source>
</evidence>
<accession>A0A914D699</accession>
<sequence>MFSIRRFILLSLYGLSIALSLAVFLTSGIYCQVVKCNLTSTEKGRQHVQIFPLCVSCLILVLSLAWLLTHLSYIDTECFQDYTCLEMPTAVFSSLLAGVCAVIEIHYSFDYSYAYWSEKWTLAAVKIGASTALVFLHATIAFTLT</sequence>
<keyword evidence="1" id="KW-1133">Transmembrane helix</keyword>
<dbReference type="AlphaFoldDB" id="A0A914D699"/>
<evidence type="ECO:0000313" key="2">
    <source>
        <dbReference type="Proteomes" id="UP000887540"/>
    </source>
</evidence>
<keyword evidence="2" id="KW-1185">Reference proteome</keyword>
<feature type="transmembrane region" description="Helical" evidence="1">
    <location>
        <begin position="121"/>
        <end position="144"/>
    </location>
</feature>
<dbReference type="WBParaSite" id="ACRNAN_scaffold1989.g27678.t1">
    <property type="protein sequence ID" value="ACRNAN_scaffold1989.g27678.t1"/>
    <property type="gene ID" value="ACRNAN_scaffold1989.g27678"/>
</dbReference>
<keyword evidence="1" id="KW-0472">Membrane</keyword>
<name>A0A914D699_9BILA</name>
<proteinExistence type="predicted"/>
<evidence type="ECO:0000313" key="3">
    <source>
        <dbReference type="WBParaSite" id="ACRNAN_scaffold1989.g27678.t1"/>
    </source>
</evidence>
<feature type="transmembrane region" description="Helical" evidence="1">
    <location>
        <begin position="90"/>
        <end position="109"/>
    </location>
</feature>
<protein>
    <submittedName>
        <fullName evidence="3">Uncharacterized protein</fullName>
    </submittedName>
</protein>
<organism evidence="2 3">
    <name type="scientific">Acrobeloides nanus</name>
    <dbReference type="NCBI Taxonomy" id="290746"/>
    <lineage>
        <taxon>Eukaryota</taxon>
        <taxon>Metazoa</taxon>
        <taxon>Ecdysozoa</taxon>
        <taxon>Nematoda</taxon>
        <taxon>Chromadorea</taxon>
        <taxon>Rhabditida</taxon>
        <taxon>Tylenchina</taxon>
        <taxon>Cephalobomorpha</taxon>
        <taxon>Cephaloboidea</taxon>
        <taxon>Cephalobidae</taxon>
        <taxon>Acrobeloides</taxon>
    </lineage>
</organism>
<reference evidence="3" key="1">
    <citation type="submission" date="2022-11" db="UniProtKB">
        <authorList>
            <consortium name="WormBaseParasite"/>
        </authorList>
    </citation>
    <scope>IDENTIFICATION</scope>
</reference>
<feature type="transmembrane region" description="Helical" evidence="1">
    <location>
        <begin position="50"/>
        <end position="69"/>
    </location>
</feature>